<dbReference type="OrthoDB" id="9801834at2"/>
<dbReference type="RefSeq" id="WP_141820662.1">
    <property type="nucleotide sequence ID" value="NZ_BAAAIL010000001.1"/>
</dbReference>
<dbReference type="Pfam" id="PF00202">
    <property type="entry name" value="Aminotran_3"/>
    <property type="match status" value="1"/>
</dbReference>
<evidence type="ECO:0000256" key="1">
    <source>
        <dbReference type="ARBA" id="ARBA00001933"/>
    </source>
</evidence>
<dbReference type="PROSITE" id="PS00600">
    <property type="entry name" value="AA_TRANSFER_CLASS_3"/>
    <property type="match status" value="1"/>
</dbReference>
<dbReference type="PANTHER" id="PTHR43094">
    <property type="entry name" value="AMINOTRANSFERASE"/>
    <property type="match status" value="1"/>
</dbReference>
<dbReference type="GO" id="GO:0005829">
    <property type="term" value="C:cytosol"/>
    <property type="evidence" value="ECO:0007669"/>
    <property type="project" value="TreeGrafter"/>
</dbReference>
<keyword evidence="6" id="KW-1185">Reference proteome</keyword>
<dbReference type="Proteomes" id="UP000315133">
    <property type="component" value="Unassembled WGS sequence"/>
</dbReference>
<dbReference type="InterPro" id="IPR015422">
    <property type="entry name" value="PyrdxlP-dep_Trfase_small"/>
</dbReference>
<dbReference type="InterPro" id="IPR005814">
    <property type="entry name" value="Aminotrans_3"/>
</dbReference>
<dbReference type="GO" id="GO:0030170">
    <property type="term" value="F:pyridoxal phosphate binding"/>
    <property type="evidence" value="ECO:0007669"/>
    <property type="project" value="InterPro"/>
</dbReference>
<dbReference type="PANTHER" id="PTHR43094:SF1">
    <property type="entry name" value="AMINOTRANSFERASE CLASS-III"/>
    <property type="match status" value="1"/>
</dbReference>
<dbReference type="InterPro" id="IPR015421">
    <property type="entry name" value="PyrdxlP-dep_Trfase_major"/>
</dbReference>
<evidence type="ECO:0000256" key="2">
    <source>
        <dbReference type="ARBA" id="ARBA00008954"/>
    </source>
</evidence>
<keyword evidence="3 4" id="KW-0663">Pyridoxal phosphate</keyword>
<dbReference type="FunFam" id="3.40.640.10:FF:000004">
    <property type="entry name" value="Acetylornithine aminotransferase"/>
    <property type="match status" value="1"/>
</dbReference>
<name>A0A543K832_9MICO</name>
<dbReference type="NCBIfam" id="NF004718">
    <property type="entry name" value="PRK06062.1"/>
    <property type="match status" value="1"/>
</dbReference>
<evidence type="ECO:0000256" key="3">
    <source>
        <dbReference type="ARBA" id="ARBA00022898"/>
    </source>
</evidence>
<dbReference type="Gene3D" id="3.90.1150.10">
    <property type="entry name" value="Aspartate Aminotransferase, domain 1"/>
    <property type="match status" value="1"/>
</dbReference>
<dbReference type="GO" id="GO:0008483">
    <property type="term" value="F:transaminase activity"/>
    <property type="evidence" value="ECO:0007669"/>
    <property type="project" value="InterPro"/>
</dbReference>
<sequence>MVALPSVDAARDSRVRELTRAHVFTSWSAQAEIDPLPLAGGEGVWFWDHQGRRYLDLTSQLVNVNLGYQHPRLVEAIREAAGGLVTVAPSFAEESRAEAAAAVAGLAPAGLEKVFFTNGGAEANENAVRMARLHTGRHKVLAAYRSYHGATAAAIALTGEPRRWGAEPSIPGVVHFWGPYLYRSEFHSSTPEEEAERALRHLRHTVAAEGPQHVAAIVLETVVGSNGVLVPPPGYLEGVRELCDEHGILLVLDEVMAGFGRTGAWFAFDHWGVRPDLVTFAKGVNSGYVPLGGVILSDEIADTFAHTPYPGGLTYSGHALATASAVASIRIMREERVVENAAEVGERTLGPGLRDLAERHEVIGDVRGLGVFWALELVADRETREPLPADRVKAIHRACVERGVWPLMMGNRMHVVPPCVITSEEAGEALTLLDEALAGATA</sequence>
<comment type="similarity">
    <text evidence="2 4">Belongs to the class-III pyridoxal-phosphate-dependent aminotransferase family.</text>
</comment>
<dbReference type="AlphaFoldDB" id="A0A543K832"/>
<dbReference type="EMBL" id="VFPU01000002">
    <property type="protein sequence ID" value="TQM91193.1"/>
    <property type="molecule type" value="Genomic_DNA"/>
</dbReference>
<comment type="cofactor">
    <cofactor evidence="1">
        <name>pyridoxal 5'-phosphate</name>
        <dbReference type="ChEBI" id="CHEBI:597326"/>
    </cofactor>
</comment>
<dbReference type="SUPFAM" id="SSF53383">
    <property type="entry name" value="PLP-dependent transferases"/>
    <property type="match status" value="1"/>
</dbReference>
<evidence type="ECO:0000256" key="4">
    <source>
        <dbReference type="RuleBase" id="RU003560"/>
    </source>
</evidence>
<dbReference type="InterPro" id="IPR049704">
    <property type="entry name" value="Aminotrans_3_PPA_site"/>
</dbReference>
<evidence type="ECO:0000313" key="5">
    <source>
        <dbReference type="EMBL" id="TQM91193.1"/>
    </source>
</evidence>
<dbReference type="CDD" id="cd00610">
    <property type="entry name" value="OAT_like"/>
    <property type="match status" value="1"/>
</dbReference>
<accession>A0A543K832</accession>
<dbReference type="Gene3D" id="3.40.640.10">
    <property type="entry name" value="Type I PLP-dependent aspartate aminotransferase-like (Major domain)"/>
    <property type="match status" value="1"/>
</dbReference>
<proteinExistence type="inferred from homology"/>
<dbReference type="InterPro" id="IPR015424">
    <property type="entry name" value="PyrdxlP-dep_Trfase"/>
</dbReference>
<evidence type="ECO:0000313" key="6">
    <source>
        <dbReference type="Proteomes" id="UP000315133"/>
    </source>
</evidence>
<gene>
    <name evidence="5" type="ORF">FB476_2928</name>
</gene>
<comment type="caution">
    <text evidence="5">The sequence shown here is derived from an EMBL/GenBank/DDBJ whole genome shotgun (WGS) entry which is preliminary data.</text>
</comment>
<protein>
    <submittedName>
        <fullName evidence="5">Taurine--2-oxoglutarate transaminase</fullName>
    </submittedName>
</protein>
<organism evidence="5 6">
    <name type="scientific">Ornithinimicrobium humiphilum</name>
    <dbReference type="NCBI Taxonomy" id="125288"/>
    <lineage>
        <taxon>Bacteria</taxon>
        <taxon>Bacillati</taxon>
        <taxon>Actinomycetota</taxon>
        <taxon>Actinomycetes</taxon>
        <taxon>Micrococcales</taxon>
        <taxon>Ornithinimicrobiaceae</taxon>
        <taxon>Ornithinimicrobium</taxon>
    </lineage>
</organism>
<reference evidence="5 6" key="1">
    <citation type="submission" date="2019-06" db="EMBL/GenBank/DDBJ databases">
        <title>Sequencing the genomes of 1000 actinobacteria strains.</title>
        <authorList>
            <person name="Klenk H.-P."/>
        </authorList>
    </citation>
    <scope>NUCLEOTIDE SEQUENCE [LARGE SCALE GENOMIC DNA]</scope>
    <source>
        <strain evidence="5 6">DSM 12362</strain>
    </source>
</reference>